<accession>A0A9P1FG97</accession>
<dbReference type="OrthoDB" id="3045089at2759"/>
<dbReference type="AlphaFoldDB" id="A0A9P1FG97"/>
<evidence type="ECO:0000313" key="3">
    <source>
        <dbReference type="EMBL" id="CAI3972727.1"/>
    </source>
</evidence>
<dbReference type="InterPro" id="IPR036020">
    <property type="entry name" value="WW_dom_sf"/>
</dbReference>
<dbReference type="EMBL" id="CAMXCT030000030">
    <property type="protein sequence ID" value="CAL4760039.1"/>
    <property type="molecule type" value="Genomic_DNA"/>
</dbReference>
<feature type="domain" description="WW" evidence="2">
    <location>
        <begin position="689"/>
        <end position="722"/>
    </location>
</feature>
<dbReference type="Proteomes" id="UP001152797">
    <property type="component" value="Unassembled WGS sequence"/>
</dbReference>
<dbReference type="SMART" id="SM00456">
    <property type="entry name" value="WW"/>
    <property type="match status" value="2"/>
</dbReference>
<feature type="compositionally biased region" description="Basic residues" evidence="1">
    <location>
        <begin position="22"/>
        <end position="55"/>
    </location>
</feature>
<reference evidence="4 5" key="2">
    <citation type="submission" date="2024-05" db="EMBL/GenBank/DDBJ databases">
        <authorList>
            <person name="Chen Y."/>
            <person name="Shah S."/>
            <person name="Dougan E. K."/>
            <person name="Thang M."/>
            <person name="Chan C."/>
        </authorList>
    </citation>
    <scope>NUCLEOTIDE SEQUENCE [LARGE SCALE GENOMIC DNA]</scope>
</reference>
<keyword evidence="4" id="KW-0808">Transferase</keyword>
<comment type="caution">
    <text evidence="3">The sequence shown here is derived from an EMBL/GenBank/DDBJ whole genome shotgun (WGS) entry which is preliminary data.</text>
</comment>
<name>A0A9P1FG97_9DINO</name>
<evidence type="ECO:0000313" key="4">
    <source>
        <dbReference type="EMBL" id="CAL4760039.1"/>
    </source>
</evidence>
<feature type="region of interest" description="Disordered" evidence="1">
    <location>
        <begin position="410"/>
        <end position="442"/>
    </location>
</feature>
<feature type="compositionally biased region" description="Basic and acidic residues" evidence="1">
    <location>
        <begin position="1"/>
        <end position="15"/>
    </location>
</feature>
<dbReference type="Gene3D" id="2.20.70.10">
    <property type="match status" value="2"/>
</dbReference>
<feature type="domain" description="WW" evidence="2">
    <location>
        <begin position="721"/>
        <end position="754"/>
    </location>
</feature>
<dbReference type="InterPro" id="IPR001202">
    <property type="entry name" value="WW_dom"/>
</dbReference>
<keyword evidence="5" id="KW-1185">Reference proteome</keyword>
<sequence>MALESKYQKDNEKAPGETPSTPKKKKNGKAKAKSKSKAHAKAKAKSSPRVQKKSKTTAVAKSGPKAKPKAASSNNAKKEEDEKDEKDKKDPQKKKGKESLKEQASKWVSNLDKPSEDEEDQDASKAPTEERDRQKAQKFRKLEKAGALPAEVQEAFDAAEKSSNPRANKTQLINSLFRKEGNNFVMVPKDPAFKRVQKLLDVKYGKEESQSFPWSIMLYDKLGGNQTALENALQCGDVVVTNHKGKEFYSYNTLKSGRMKSLGDESELNDGQHSLDESSHQVITDWFKNMNVGALKPIEESKEAGDGLVIFAKPKAQEIDWGHVEKVLQSAKTAQEKLIRDAMKLKECVLRAQDHDLLEVFKGSLKDLQDNDKNLDHILLWKALELPDHTKWDLESGKAWMTALAKQTQKANEKIEGDSMPPAKSRRLGQRKRLALDQSQSEAKTTSELASFLVEQWAWGHISPQMVQQVASKACADMKHAAPTPLQSWAKLGGGYANLMSAALIASQKSKLPDPFVIQLPYKKGNHMQKFLLPHEVFASIFDNYYETFQNVLVGPPGYLQDFWRTAKQHPCMSLHPAVLEAWVLEFYRQYPTTSKFRHMSKLTMFMRKQGGPKLRGKAIEIRSFGPVILSLWESHCNRNVTMQKNILVLLKLNQKVDAMLEEHKGELSFPEHAAQEFTKVIFNMGHLQFLAKGWEQRIDPRGQVYFQYHFTRQTTTIDPRGCPVGWDMRLSDDGEIYFAFRPAMRTTRRDPRGLPEHVDPALDQRGRMYFKVHDTQSTTWEDPRAGQPEVTLKLWRQAQRTRWWKEKVRKEVEEMTRLKELKEMSKVDMEILVLDKEPSESSV</sequence>
<dbReference type="EMBL" id="CAMXCT020000030">
    <property type="protein sequence ID" value="CAL1126102.1"/>
    <property type="molecule type" value="Genomic_DNA"/>
</dbReference>
<dbReference type="PROSITE" id="PS50020">
    <property type="entry name" value="WW_DOMAIN_2"/>
    <property type="match status" value="3"/>
</dbReference>
<dbReference type="SUPFAM" id="SSF51045">
    <property type="entry name" value="WW domain"/>
    <property type="match status" value="2"/>
</dbReference>
<gene>
    <name evidence="3" type="ORF">C1SCF055_LOCUS1287</name>
</gene>
<evidence type="ECO:0000259" key="2">
    <source>
        <dbReference type="PROSITE" id="PS50020"/>
    </source>
</evidence>
<reference evidence="3" key="1">
    <citation type="submission" date="2022-10" db="EMBL/GenBank/DDBJ databases">
        <authorList>
            <person name="Chen Y."/>
            <person name="Dougan E. K."/>
            <person name="Chan C."/>
            <person name="Rhodes N."/>
            <person name="Thang M."/>
        </authorList>
    </citation>
    <scope>NUCLEOTIDE SEQUENCE</scope>
</reference>
<proteinExistence type="predicted"/>
<feature type="domain" description="WW" evidence="2">
    <location>
        <begin position="753"/>
        <end position="786"/>
    </location>
</feature>
<feature type="compositionally biased region" description="Low complexity" evidence="1">
    <location>
        <begin position="58"/>
        <end position="75"/>
    </location>
</feature>
<feature type="compositionally biased region" description="Basic and acidic residues" evidence="1">
    <location>
        <begin position="127"/>
        <end position="144"/>
    </location>
</feature>
<dbReference type="GO" id="GO:0016740">
    <property type="term" value="F:transferase activity"/>
    <property type="evidence" value="ECO:0007669"/>
    <property type="project" value="UniProtKB-KW"/>
</dbReference>
<feature type="compositionally biased region" description="Basic residues" evidence="1">
    <location>
        <begin position="424"/>
        <end position="433"/>
    </location>
</feature>
<feature type="compositionally biased region" description="Basic and acidic residues" evidence="1">
    <location>
        <begin position="76"/>
        <end position="90"/>
    </location>
</feature>
<dbReference type="CDD" id="cd00201">
    <property type="entry name" value="WW"/>
    <property type="match status" value="2"/>
</dbReference>
<organism evidence="3">
    <name type="scientific">Cladocopium goreaui</name>
    <dbReference type="NCBI Taxonomy" id="2562237"/>
    <lineage>
        <taxon>Eukaryota</taxon>
        <taxon>Sar</taxon>
        <taxon>Alveolata</taxon>
        <taxon>Dinophyceae</taxon>
        <taxon>Suessiales</taxon>
        <taxon>Symbiodiniaceae</taxon>
        <taxon>Cladocopium</taxon>
    </lineage>
</organism>
<dbReference type="EMBL" id="CAMXCT010000030">
    <property type="protein sequence ID" value="CAI3972727.1"/>
    <property type="molecule type" value="Genomic_DNA"/>
</dbReference>
<feature type="region of interest" description="Disordered" evidence="1">
    <location>
        <begin position="1"/>
        <end position="146"/>
    </location>
</feature>
<evidence type="ECO:0000313" key="5">
    <source>
        <dbReference type="Proteomes" id="UP001152797"/>
    </source>
</evidence>
<evidence type="ECO:0000256" key="1">
    <source>
        <dbReference type="SAM" id="MobiDB-lite"/>
    </source>
</evidence>
<protein>
    <submittedName>
        <fullName evidence="4">NEDD4-like E3 ubiquitin-protein ligase WWP1 (HECT-type E3 ubiquitin transferase WWP1) (WW domain-containing protein 1)</fullName>
    </submittedName>
</protein>